<evidence type="ECO:0000313" key="1">
    <source>
        <dbReference type="EMBL" id="KAJ3541902.1"/>
    </source>
</evidence>
<evidence type="ECO:0000313" key="2">
    <source>
        <dbReference type="Proteomes" id="UP001148629"/>
    </source>
</evidence>
<keyword evidence="2" id="KW-1185">Reference proteome</keyword>
<gene>
    <name evidence="1" type="ORF">NM208_g4381</name>
</gene>
<reference evidence="1" key="1">
    <citation type="submission" date="2022-08" db="EMBL/GenBank/DDBJ databases">
        <title>Genome Sequence of Fusarium decemcellulare.</title>
        <authorList>
            <person name="Buettner E."/>
        </authorList>
    </citation>
    <scope>NUCLEOTIDE SEQUENCE</scope>
    <source>
        <strain evidence="1">Babe19</strain>
    </source>
</reference>
<name>A0ACC1SKZ0_9HYPO</name>
<sequence>MDNHNFMEFISTGRVRMREPMSGQPISNKSVTLRLLRSFTGEWTEWLPIGVFLIRHAKGPILVDTGASSQCMKAGYFPTLSYFATVLNQLEISTEDDIINQLAKNGVKPTDLQAIVLTHLHHDHAGGLEDIMKAAPHVPVYVDPNHWEAFGKHPTYAAFQGCAPNHWPKDFSPKMLQFEDKPVGPWTESASVTGDGQLIAVQTPGHVPGHVSLLVTEGSGDSSMNTTYLLTGDATYSLELLEKEEPDGINNDPQTAFKSLQLIKEFARQRDVVVIPSHDPNSSEILRSKKIYKPL</sequence>
<dbReference type="Proteomes" id="UP001148629">
    <property type="component" value="Unassembled WGS sequence"/>
</dbReference>
<protein>
    <submittedName>
        <fullName evidence="1">Uncharacterized protein</fullName>
    </submittedName>
</protein>
<proteinExistence type="predicted"/>
<dbReference type="EMBL" id="JANRMS010000325">
    <property type="protein sequence ID" value="KAJ3541902.1"/>
    <property type="molecule type" value="Genomic_DNA"/>
</dbReference>
<comment type="caution">
    <text evidence="1">The sequence shown here is derived from an EMBL/GenBank/DDBJ whole genome shotgun (WGS) entry which is preliminary data.</text>
</comment>
<accession>A0ACC1SKZ0</accession>
<organism evidence="1 2">
    <name type="scientific">Fusarium decemcellulare</name>
    <dbReference type="NCBI Taxonomy" id="57161"/>
    <lineage>
        <taxon>Eukaryota</taxon>
        <taxon>Fungi</taxon>
        <taxon>Dikarya</taxon>
        <taxon>Ascomycota</taxon>
        <taxon>Pezizomycotina</taxon>
        <taxon>Sordariomycetes</taxon>
        <taxon>Hypocreomycetidae</taxon>
        <taxon>Hypocreales</taxon>
        <taxon>Nectriaceae</taxon>
        <taxon>Fusarium</taxon>
        <taxon>Fusarium decemcellulare species complex</taxon>
    </lineage>
</organism>